<sequence>MTNQPVCGKDETRPVTLWENETVHGHALCHESCVDEHFAAVKALRDRQAAYLDSLPTDPKEAIKAARAIMTPDFEPYPEGVKEALYLSVALESLVNGEGIEGRGLDRDAARFIANRVSTAMFNVMKDLDRLSDVLENPSRFERLE</sequence>
<proteinExistence type="predicted"/>
<protein>
    <submittedName>
        <fullName evidence="1">Uncharacterized protein</fullName>
    </submittedName>
</protein>
<organism evidence="1 2">
    <name type="scientific">Pseudoprimorskyibacter insulae</name>
    <dbReference type="NCBI Taxonomy" id="1695997"/>
    <lineage>
        <taxon>Bacteria</taxon>
        <taxon>Pseudomonadati</taxon>
        <taxon>Pseudomonadota</taxon>
        <taxon>Alphaproteobacteria</taxon>
        <taxon>Rhodobacterales</taxon>
        <taxon>Paracoccaceae</taxon>
        <taxon>Pseudoprimorskyibacter</taxon>
    </lineage>
</organism>
<accession>A0A2R8B0V6</accession>
<dbReference type="Proteomes" id="UP000244904">
    <property type="component" value="Unassembled WGS sequence"/>
</dbReference>
<name>A0A2R8B0V6_9RHOB</name>
<reference evidence="2" key="1">
    <citation type="submission" date="2018-03" db="EMBL/GenBank/DDBJ databases">
        <authorList>
            <person name="Rodrigo-Torres L."/>
            <person name="Arahal R. D."/>
            <person name="Lucena T."/>
        </authorList>
    </citation>
    <scope>NUCLEOTIDE SEQUENCE [LARGE SCALE GENOMIC DNA]</scope>
    <source>
        <strain evidence="2">CECT 8871</strain>
    </source>
</reference>
<dbReference type="AlphaFoldDB" id="A0A2R8B0V6"/>
<gene>
    <name evidence="1" type="ORF">PRI8871_03755</name>
</gene>
<evidence type="ECO:0000313" key="1">
    <source>
        <dbReference type="EMBL" id="SPF81928.1"/>
    </source>
</evidence>
<evidence type="ECO:0000313" key="2">
    <source>
        <dbReference type="Proteomes" id="UP000244904"/>
    </source>
</evidence>
<keyword evidence="2" id="KW-1185">Reference proteome</keyword>
<dbReference type="EMBL" id="OMOJ01000016">
    <property type="protein sequence ID" value="SPF81928.1"/>
    <property type="molecule type" value="Genomic_DNA"/>
</dbReference>